<protein>
    <submittedName>
        <fullName evidence="1">4554_t:CDS:1</fullName>
    </submittedName>
</protein>
<evidence type="ECO:0000313" key="2">
    <source>
        <dbReference type="Proteomes" id="UP000789366"/>
    </source>
</evidence>
<dbReference type="EMBL" id="CAJVPW010000954">
    <property type="protein sequence ID" value="CAG8470696.1"/>
    <property type="molecule type" value="Genomic_DNA"/>
</dbReference>
<comment type="caution">
    <text evidence="1">The sequence shown here is derived from an EMBL/GenBank/DDBJ whole genome shotgun (WGS) entry which is preliminary data.</text>
</comment>
<organism evidence="1 2">
    <name type="scientific">Cetraspora pellucida</name>
    <dbReference type="NCBI Taxonomy" id="1433469"/>
    <lineage>
        <taxon>Eukaryota</taxon>
        <taxon>Fungi</taxon>
        <taxon>Fungi incertae sedis</taxon>
        <taxon>Mucoromycota</taxon>
        <taxon>Glomeromycotina</taxon>
        <taxon>Glomeromycetes</taxon>
        <taxon>Diversisporales</taxon>
        <taxon>Gigasporaceae</taxon>
        <taxon>Cetraspora</taxon>
    </lineage>
</organism>
<reference evidence="1" key="1">
    <citation type="submission" date="2021-06" db="EMBL/GenBank/DDBJ databases">
        <authorList>
            <person name="Kallberg Y."/>
            <person name="Tangrot J."/>
            <person name="Rosling A."/>
        </authorList>
    </citation>
    <scope>NUCLEOTIDE SEQUENCE</scope>
    <source>
        <strain evidence="1">28 12/20/2015</strain>
    </source>
</reference>
<evidence type="ECO:0000313" key="1">
    <source>
        <dbReference type="EMBL" id="CAG8470696.1"/>
    </source>
</evidence>
<dbReference type="Proteomes" id="UP000789366">
    <property type="component" value="Unassembled WGS sequence"/>
</dbReference>
<keyword evidence="2" id="KW-1185">Reference proteome</keyword>
<gene>
    <name evidence="1" type="ORF">SPELUC_LOCUS1681</name>
</gene>
<sequence length="522" mass="62392">MDLETPILTINEEFAKKYEERKRGEELSKLKEKYGDLDPDEEEDSSSEEEDEYGELVTPEIDSQIMKTISAIRNKDPKVYDIHSNFFADEEIQKAHQNWLDKQQKKKTAEELKAEEDDYQAFLLESMTGNSKDSEFINQWKNYKNDPSVDKDEAFLIDYILNRGWIDKNATRIPTYEELILEHHDEENDEFEEAADNFESKYNFRFEEEGAMKVATYSRNVIDSVRRSDNKRKIQRQIRSERKNDEKKRKMEELKRLKNLKKKEIFEKLQKIKEITGNESVGFDEVDLEEDFDPNKYDEKMNNVFDNNYYTQEIDADKPEWEEDIEDIVNKYKSSNPKRIKEDVSEDNVDYDDDFIMDADYLPGGEKYDETMAKKKKSEKRREENEQKKKSKQTFDKYLDEYYQLDYEDIIDDTPTRFKYKQVKSTSFGLTPVDFLLADDKDLNEYVSLKKIAPYRPEHLVENDIKKYSKKKRLQKFRKKLELLEENDPPTSNSWSIKSMKRKNVQQNQRQSNKKQKKAVSA</sequence>
<accession>A0ACA9KG15</accession>
<name>A0ACA9KG15_9GLOM</name>
<proteinExistence type="predicted"/>